<name>A0AAU7FC69_9NEIS</name>
<dbReference type="AlphaFoldDB" id="A0AAU7FC69"/>
<dbReference type="KEGG" id="cmav:ABHF33_04345"/>
<feature type="domain" description="Peptidase S11 D-Ala-D-Ala carboxypeptidase A C-terminal" evidence="17">
    <location>
        <begin position="276"/>
        <end position="366"/>
    </location>
</feature>
<organism evidence="18">
    <name type="scientific">Chitinibacter mangrovi</name>
    <dbReference type="NCBI Taxonomy" id="3153927"/>
    <lineage>
        <taxon>Bacteria</taxon>
        <taxon>Pseudomonadati</taxon>
        <taxon>Pseudomonadota</taxon>
        <taxon>Betaproteobacteria</taxon>
        <taxon>Neisseriales</taxon>
        <taxon>Chitinibacteraceae</taxon>
        <taxon>Chitinibacter</taxon>
    </lineage>
</organism>
<feature type="active site" evidence="13">
    <location>
        <position position="124"/>
    </location>
</feature>
<evidence type="ECO:0000256" key="8">
    <source>
        <dbReference type="ARBA" id="ARBA00022801"/>
    </source>
</evidence>
<evidence type="ECO:0000256" key="10">
    <source>
        <dbReference type="ARBA" id="ARBA00022984"/>
    </source>
</evidence>
<feature type="chain" id="PRO_5043414304" description="serine-type D-Ala-D-Ala carboxypeptidase" evidence="16">
    <location>
        <begin position="28"/>
        <end position="386"/>
    </location>
</feature>
<dbReference type="Pfam" id="PF07943">
    <property type="entry name" value="PBP5_C"/>
    <property type="match status" value="1"/>
</dbReference>
<evidence type="ECO:0000256" key="4">
    <source>
        <dbReference type="ARBA" id="ARBA00012448"/>
    </source>
</evidence>
<dbReference type="Gene3D" id="3.40.710.10">
    <property type="entry name" value="DD-peptidase/beta-lactamase superfamily"/>
    <property type="match status" value="1"/>
</dbReference>
<dbReference type="EC" id="3.4.16.4" evidence="4"/>
<dbReference type="PRINTS" id="PR00725">
    <property type="entry name" value="DADACBPTASE1"/>
</dbReference>
<evidence type="ECO:0000256" key="13">
    <source>
        <dbReference type="PIRSR" id="PIRSR618044-1"/>
    </source>
</evidence>
<dbReference type="Gene3D" id="2.60.410.10">
    <property type="entry name" value="D-Ala-D-Ala carboxypeptidase, C-terminal domain"/>
    <property type="match status" value="1"/>
</dbReference>
<evidence type="ECO:0000259" key="17">
    <source>
        <dbReference type="SMART" id="SM00936"/>
    </source>
</evidence>
<dbReference type="InterPro" id="IPR012907">
    <property type="entry name" value="Peptidase_S11_C"/>
</dbReference>
<dbReference type="GO" id="GO:0009002">
    <property type="term" value="F:serine-type D-Ala-D-Ala carboxypeptidase activity"/>
    <property type="evidence" value="ECO:0007669"/>
    <property type="project" value="UniProtKB-EC"/>
</dbReference>
<evidence type="ECO:0000256" key="16">
    <source>
        <dbReference type="SAM" id="SignalP"/>
    </source>
</evidence>
<keyword evidence="7 16" id="KW-0732">Signal</keyword>
<protein>
    <recommendedName>
        <fullName evidence="4">serine-type D-Ala-D-Ala carboxypeptidase</fullName>
        <ecNumber evidence="4">3.4.16.4</ecNumber>
    </recommendedName>
</protein>
<evidence type="ECO:0000256" key="3">
    <source>
        <dbReference type="ARBA" id="ARBA00007164"/>
    </source>
</evidence>
<evidence type="ECO:0000256" key="9">
    <source>
        <dbReference type="ARBA" id="ARBA00022960"/>
    </source>
</evidence>
<feature type="active site" description="Proton acceptor" evidence="13">
    <location>
        <position position="67"/>
    </location>
</feature>
<keyword evidence="9" id="KW-0133">Cell shape</keyword>
<feature type="signal peptide" evidence="16">
    <location>
        <begin position="1"/>
        <end position="27"/>
    </location>
</feature>
<dbReference type="InterPro" id="IPR037167">
    <property type="entry name" value="Peptidase_S11_C_sf"/>
</dbReference>
<dbReference type="InterPro" id="IPR001967">
    <property type="entry name" value="Peptidase_S11_N"/>
</dbReference>
<dbReference type="SUPFAM" id="SSF69189">
    <property type="entry name" value="Penicillin-binding protein associated domain"/>
    <property type="match status" value="1"/>
</dbReference>
<dbReference type="EMBL" id="CP157355">
    <property type="protein sequence ID" value="XBM01522.1"/>
    <property type="molecule type" value="Genomic_DNA"/>
</dbReference>
<feature type="active site" description="Acyl-ester intermediate" evidence="13">
    <location>
        <position position="64"/>
    </location>
</feature>
<keyword evidence="5 18" id="KW-0121">Carboxypeptidase</keyword>
<evidence type="ECO:0000256" key="2">
    <source>
        <dbReference type="ARBA" id="ARBA00004752"/>
    </source>
</evidence>
<proteinExistence type="inferred from homology"/>
<evidence type="ECO:0000256" key="7">
    <source>
        <dbReference type="ARBA" id="ARBA00022729"/>
    </source>
</evidence>
<dbReference type="PANTHER" id="PTHR21581:SF6">
    <property type="entry name" value="TRAFFICKING PROTEIN PARTICLE COMPLEX SUBUNIT 12"/>
    <property type="match status" value="1"/>
</dbReference>
<evidence type="ECO:0000256" key="1">
    <source>
        <dbReference type="ARBA" id="ARBA00003217"/>
    </source>
</evidence>
<evidence type="ECO:0000256" key="6">
    <source>
        <dbReference type="ARBA" id="ARBA00022670"/>
    </source>
</evidence>
<dbReference type="InterPro" id="IPR018044">
    <property type="entry name" value="Peptidase_S11"/>
</dbReference>
<dbReference type="Pfam" id="PF00768">
    <property type="entry name" value="Peptidase_S11"/>
    <property type="match status" value="1"/>
</dbReference>
<sequence length="386" mass="42321">MPRLAITTSLIAAVFSSSILFSPAARAFVPPVPEIAAKSYYLYDKQSGQILASRDPDMRVEPASLTKLMTAYLTFKMVKEGKLKLEQTLLVSEKGWKTEGSRMYLDPKVPATVDDLIKGMIVQSGNDACVTLAEAIAGSEEVFAQMMNAEAKRLGLKGSNFTNSTGLPDPALHVTTSDLARLANAIINDFPEFYHIYSIKEFKYNNISQPNRNLLLYRDPFVDGMKTGHTNSAGYNLVASTKRDNRRLISVVVGTASPEVRAAESSKLLNWGTQFFETPKLYAAKQAVQQVPVWKGKESQIGVGFLNDQFITVPKGDAAKLKIDLTTQQPLIAPIKVGQQVGTLKITLDGKVLAERAVVAVAAVEEASIFGRAWDTIRLWWKGLFG</sequence>
<feature type="binding site" evidence="14">
    <location>
        <position position="226"/>
    </location>
    <ligand>
        <name>substrate</name>
    </ligand>
</feature>
<dbReference type="GO" id="GO:0006508">
    <property type="term" value="P:proteolysis"/>
    <property type="evidence" value="ECO:0007669"/>
    <property type="project" value="UniProtKB-KW"/>
</dbReference>
<dbReference type="InterPro" id="IPR015956">
    <property type="entry name" value="Peniciliin-bd_prot_C_sf"/>
</dbReference>
<evidence type="ECO:0000256" key="15">
    <source>
        <dbReference type="RuleBase" id="RU004016"/>
    </source>
</evidence>
<keyword evidence="10" id="KW-0573">Peptidoglycan synthesis</keyword>
<dbReference type="InterPro" id="IPR012338">
    <property type="entry name" value="Beta-lactam/transpept-like"/>
</dbReference>
<evidence type="ECO:0000313" key="18">
    <source>
        <dbReference type="EMBL" id="XBM01522.1"/>
    </source>
</evidence>
<evidence type="ECO:0000256" key="11">
    <source>
        <dbReference type="ARBA" id="ARBA00023316"/>
    </source>
</evidence>
<dbReference type="GO" id="GO:0009252">
    <property type="term" value="P:peptidoglycan biosynthetic process"/>
    <property type="evidence" value="ECO:0007669"/>
    <property type="project" value="UniProtKB-KW"/>
</dbReference>
<gene>
    <name evidence="18" type="ORF">ABHF33_04345</name>
</gene>
<dbReference type="SMART" id="SM00936">
    <property type="entry name" value="PBP5_C"/>
    <property type="match status" value="1"/>
</dbReference>
<evidence type="ECO:0000256" key="5">
    <source>
        <dbReference type="ARBA" id="ARBA00022645"/>
    </source>
</evidence>
<dbReference type="GO" id="GO:0008360">
    <property type="term" value="P:regulation of cell shape"/>
    <property type="evidence" value="ECO:0007669"/>
    <property type="project" value="UniProtKB-KW"/>
</dbReference>
<accession>A0AAU7FC69</accession>
<dbReference type="PANTHER" id="PTHR21581">
    <property type="entry name" value="D-ALANYL-D-ALANINE CARBOXYPEPTIDASE"/>
    <property type="match status" value="1"/>
</dbReference>
<reference evidence="18" key="1">
    <citation type="submission" date="2024-05" db="EMBL/GenBank/DDBJ databases">
        <authorList>
            <person name="Yang L."/>
            <person name="Pan L."/>
        </authorList>
    </citation>
    <scope>NUCLEOTIDE SEQUENCE</scope>
    <source>
        <strain evidence="18">FCG-7</strain>
    </source>
</reference>
<keyword evidence="11" id="KW-0961">Cell wall biogenesis/degradation</keyword>
<dbReference type="SUPFAM" id="SSF56601">
    <property type="entry name" value="beta-lactamase/transpeptidase-like"/>
    <property type="match status" value="1"/>
</dbReference>
<evidence type="ECO:0000256" key="14">
    <source>
        <dbReference type="PIRSR" id="PIRSR618044-2"/>
    </source>
</evidence>
<dbReference type="GO" id="GO:0071555">
    <property type="term" value="P:cell wall organization"/>
    <property type="evidence" value="ECO:0007669"/>
    <property type="project" value="UniProtKB-KW"/>
</dbReference>
<comment type="similarity">
    <text evidence="3 15">Belongs to the peptidase S11 family.</text>
</comment>
<dbReference type="RefSeq" id="WP_348945807.1">
    <property type="nucleotide sequence ID" value="NZ_CP157355.1"/>
</dbReference>
<comment type="function">
    <text evidence="1">Removes C-terminal D-alanyl residues from sugar-peptide cell wall precursors.</text>
</comment>
<comment type="pathway">
    <text evidence="2">Cell wall biogenesis; peptidoglycan biosynthesis.</text>
</comment>
<keyword evidence="6" id="KW-0645">Protease</keyword>
<comment type="catalytic activity">
    <reaction evidence="12">
        <text>Preferential cleavage: (Ac)2-L-Lys-D-Ala-|-D-Ala. Also transpeptidation of peptidyl-alanyl moieties that are N-acyl substituents of D-alanine.</text>
        <dbReference type="EC" id="3.4.16.4"/>
    </reaction>
</comment>
<evidence type="ECO:0000256" key="12">
    <source>
        <dbReference type="ARBA" id="ARBA00034000"/>
    </source>
</evidence>
<keyword evidence="8 18" id="KW-0378">Hydrolase</keyword>